<accession>A0A1M7MJR5</accession>
<dbReference type="STRING" id="388280.SAMN04488057_104318"/>
<keyword evidence="1" id="KW-1133">Transmembrane helix</keyword>
<dbReference type="PROSITE" id="PS50157">
    <property type="entry name" value="ZINC_FINGER_C2H2_2"/>
    <property type="match status" value="1"/>
</dbReference>
<dbReference type="AlphaFoldDB" id="A0A1M7MJR5"/>
<feature type="transmembrane region" description="Helical" evidence="1">
    <location>
        <begin position="107"/>
        <end position="128"/>
    </location>
</feature>
<dbReference type="Pfam" id="PF13912">
    <property type="entry name" value="zf-C2H2_6"/>
    <property type="match status" value="1"/>
</dbReference>
<feature type="transmembrane region" description="Helical" evidence="1">
    <location>
        <begin position="59"/>
        <end position="78"/>
    </location>
</feature>
<name>A0A1M7MJR5_9BACT</name>
<sequence>MEENRKTDVFERLEAFLYSRKFIFIVVIAGTIPMIMHSHQLFYNVSPFEGNKVWKNFYALFYAISFDLTILVFTIHVIKRKPALYAVFVFIINLLYYNPFTLLEPELIAAFTKVFLSGVLAFTGYSYAELFVEKVAENQRFTKKRPVFKPVKNSISEQSNQDFLCRECGKGFHSVKALNGHMKVH</sequence>
<dbReference type="EMBL" id="FRCY01000004">
    <property type="protein sequence ID" value="SHM90691.1"/>
    <property type="molecule type" value="Genomic_DNA"/>
</dbReference>
<feature type="domain" description="C2H2-type" evidence="2">
    <location>
        <begin position="163"/>
        <end position="185"/>
    </location>
</feature>
<dbReference type="InterPro" id="IPR013087">
    <property type="entry name" value="Znf_C2H2_type"/>
</dbReference>
<proteinExistence type="predicted"/>
<organism evidence="3 4">
    <name type="scientific">Cyclobacterium lianum</name>
    <dbReference type="NCBI Taxonomy" id="388280"/>
    <lineage>
        <taxon>Bacteria</taxon>
        <taxon>Pseudomonadati</taxon>
        <taxon>Bacteroidota</taxon>
        <taxon>Cytophagia</taxon>
        <taxon>Cytophagales</taxon>
        <taxon>Cyclobacteriaceae</taxon>
        <taxon>Cyclobacterium</taxon>
    </lineage>
</organism>
<dbReference type="PROSITE" id="PS00028">
    <property type="entry name" value="ZINC_FINGER_C2H2_1"/>
    <property type="match status" value="1"/>
</dbReference>
<evidence type="ECO:0000259" key="2">
    <source>
        <dbReference type="PROSITE" id="PS50157"/>
    </source>
</evidence>
<dbReference type="SMART" id="SM00355">
    <property type="entry name" value="ZnF_C2H2"/>
    <property type="match status" value="1"/>
</dbReference>
<keyword evidence="1" id="KW-0812">Transmembrane</keyword>
<evidence type="ECO:0000313" key="3">
    <source>
        <dbReference type="EMBL" id="SHM90691.1"/>
    </source>
</evidence>
<dbReference type="OrthoDB" id="978911at2"/>
<keyword evidence="4" id="KW-1185">Reference proteome</keyword>
<dbReference type="InterPro" id="IPR036236">
    <property type="entry name" value="Znf_C2H2_sf"/>
</dbReference>
<gene>
    <name evidence="3" type="ORF">SAMN04488057_104318</name>
</gene>
<reference evidence="3 4" key="1">
    <citation type="submission" date="2016-11" db="EMBL/GenBank/DDBJ databases">
        <authorList>
            <person name="Jaros S."/>
            <person name="Januszkiewicz K."/>
            <person name="Wedrychowicz H."/>
        </authorList>
    </citation>
    <scope>NUCLEOTIDE SEQUENCE [LARGE SCALE GENOMIC DNA]</scope>
    <source>
        <strain evidence="3 4">CGMCC 1.6102</strain>
    </source>
</reference>
<feature type="transmembrane region" description="Helical" evidence="1">
    <location>
        <begin position="21"/>
        <end position="39"/>
    </location>
</feature>
<keyword evidence="1" id="KW-0472">Membrane</keyword>
<dbReference type="SUPFAM" id="SSF57667">
    <property type="entry name" value="beta-beta-alpha zinc fingers"/>
    <property type="match status" value="1"/>
</dbReference>
<dbReference type="Proteomes" id="UP000184513">
    <property type="component" value="Unassembled WGS sequence"/>
</dbReference>
<evidence type="ECO:0000313" key="4">
    <source>
        <dbReference type="Proteomes" id="UP000184513"/>
    </source>
</evidence>
<dbReference type="RefSeq" id="WP_073094084.1">
    <property type="nucleotide sequence ID" value="NZ_FRCY01000004.1"/>
</dbReference>
<protein>
    <submittedName>
        <fullName evidence="3">C2H2-type zinc finger</fullName>
    </submittedName>
</protein>
<evidence type="ECO:0000256" key="1">
    <source>
        <dbReference type="SAM" id="Phobius"/>
    </source>
</evidence>
<feature type="transmembrane region" description="Helical" evidence="1">
    <location>
        <begin position="83"/>
        <end position="101"/>
    </location>
</feature>